<keyword evidence="3" id="KW-1185">Reference proteome</keyword>
<name>A0A9P5XV05_9AGAR</name>
<evidence type="ECO:0000313" key="3">
    <source>
        <dbReference type="Proteomes" id="UP000807353"/>
    </source>
</evidence>
<organism evidence="2 3">
    <name type="scientific">Collybia nuda</name>
    <dbReference type="NCBI Taxonomy" id="64659"/>
    <lineage>
        <taxon>Eukaryota</taxon>
        <taxon>Fungi</taxon>
        <taxon>Dikarya</taxon>
        <taxon>Basidiomycota</taxon>
        <taxon>Agaricomycotina</taxon>
        <taxon>Agaricomycetes</taxon>
        <taxon>Agaricomycetidae</taxon>
        <taxon>Agaricales</taxon>
        <taxon>Tricholomatineae</taxon>
        <taxon>Clitocybaceae</taxon>
        <taxon>Collybia</taxon>
    </lineage>
</organism>
<proteinExistence type="predicted"/>
<comment type="caution">
    <text evidence="2">The sequence shown here is derived from an EMBL/GenBank/DDBJ whole genome shotgun (WGS) entry which is preliminary data.</text>
</comment>
<accession>A0A9P5XV05</accession>
<dbReference type="Proteomes" id="UP000807353">
    <property type="component" value="Unassembled WGS sequence"/>
</dbReference>
<feature type="compositionally biased region" description="Polar residues" evidence="1">
    <location>
        <begin position="103"/>
        <end position="126"/>
    </location>
</feature>
<gene>
    <name evidence="2" type="ORF">BDZ94DRAFT_1313429</name>
</gene>
<dbReference type="EMBL" id="MU150345">
    <property type="protein sequence ID" value="KAF9458252.1"/>
    <property type="molecule type" value="Genomic_DNA"/>
</dbReference>
<reference evidence="2" key="1">
    <citation type="submission" date="2020-11" db="EMBL/GenBank/DDBJ databases">
        <authorList>
            <consortium name="DOE Joint Genome Institute"/>
            <person name="Ahrendt S."/>
            <person name="Riley R."/>
            <person name="Andreopoulos W."/>
            <person name="Labutti K."/>
            <person name="Pangilinan J."/>
            <person name="Ruiz-Duenas F.J."/>
            <person name="Barrasa J.M."/>
            <person name="Sanchez-Garcia M."/>
            <person name="Camarero S."/>
            <person name="Miyauchi S."/>
            <person name="Serrano A."/>
            <person name="Linde D."/>
            <person name="Babiker R."/>
            <person name="Drula E."/>
            <person name="Ayuso-Fernandez I."/>
            <person name="Pacheco R."/>
            <person name="Padilla G."/>
            <person name="Ferreira P."/>
            <person name="Barriuso J."/>
            <person name="Kellner H."/>
            <person name="Castanera R."/>
            <person name="Alfaro M."/>
            <person name="Ramirez L."/>
            <person name="Pisabarro A.G."/>
            <person name="Kuo A."/>
            <person name="Tritt A."/>
            <person name="Lipzen A."/>
            <person name="He G."/>
            <person name="Yan M."/>
            <person name="Ng V."/>
            <person name="Cullen D."/>
            <person name="Martin F."/>
            <person name="Rosso M.-N."/>
            <person name="Henrissat B."/>
            <person name="Hibbett D."/>
            <person name="Martinez A.T."/>
            <person name="Grigoriev I.V."/>
        </authorList>
    </citation>
    <scope>NUCLEOTIDE SEQUENCE</scope>
    <source>
        <strain evidence="2">CBS 247.69</strain>
    </source>
</reference>
<evidence type="ECO:0000256" key="1">
    <source>
        <dbReference type="SAM" id="MobiDB-lite"/>
    </source>
</evidence>
<feature type="region of interest" description="Disordered" evidence="1">
    <location>
        <begin position="1"/>
        <end position="21"/>
    </location>
</feature>
<dbReference type="AlphaFoldDB" id="A0A9P5XV05"/>
<feature type="region of interest" description="Disordered" evidence="1">
    <location>
        <begin position="91"/>
        <end position="126"/>
    </location>
</feature>
<sequence length="126" mass="14155">MAAEAMKMMTKMRKRRAPLQTRVSCTTTTLTPPTPATTYTEVRTCGLSESSSVQDRAHLKNMAVQISSVAERFELRSSNVHFTVAKLPNRHLPLRRRPRNLPQSTNAQSVSATPFKSFEDNSNISY</sequence>
<evidence type="ECO:0000313" key="2">
    <source>
        <dbReference type="EMBL" id="KAF9458252.1"/>
    </source>
</evidence>
<protein>
    <submittedName>
        <fullName evidence="2">Uncharacterized protein</fullName>
    </submittedName>
</protein>